<sequence>MSTTPTSDSRDQLARLRAQLDDCLLRDAHEQGRRLAKLNGRARSGKPIDRSLRDIETRLARSREALAARRAQSLTLRYPDDLPVVERREDLLAALDEHQIVVVAGETGSGKTTQLPKLCLELGLGRRGLIGHTQPRRLAARTVATRLAEELEVPLGAQVGYQVRFTDQTDERTLVKLMTDGILLAETQHDPDLTRYEAIIIDEAHERSLNIDFLLGYLKRLTERRPDLKIIITSATIDVERFSQHFGREGKPAPVVEVSGRTYPVDVFYRPLVRDADDEEDRSLQEGILHAVEEIEAIERERRWFSGPRDVLIFLPGEREIRETADTLRRADLRGTEILPLYARLSNAEQNRVFQSHTGRRIVLATNVAETSLTVPGIRYVIDPGLVRMSRYSYRAKVQRLPIEPVSQASADQRKGRCGRISEGVCIRLYSEEDFLARPTYTEPEIQRTNLASVILSMLALKLGDIAAFPFVDAPDPRFIKDGYRLLFELGAVNAEHRLSELGRRLARLPIDPRLARMVLAGAEQGSLRETLIVVSALAAQDPRDRPADKRQAADQQHRQWQDPESDFMAWLNLWHGVEHARETLSGNQLRRWCRDNFLSYLRLREWHDTFRQLKQLTRDMGLEPSSAVLPPKEDAPATAHPRVDGERLHKALLSGLLSHLGTLQENREYLGARNRKFMIHPGSGLAKKTPKWVMAGELVETSRLYARDVARIQPAWVEPMAEHLIKRSHSEPHWEMKRGQVVAFEQVTLFGLPIVTGRRVDYAKVAPVEAREIFIRRALVEGEYRSQADFFQHNRALIDDVEELEDRARKRDILVDEETLFAFYDARLPADVAGARSFERWRKQAERETPDVLKLDRDTLMARDAEEITQEAYPDVLVHNGVRYPLSYHFAPRQPDDGVTLTVPAAMLSQLPEGRLEWLVPGLLREKCIALLKTLPKAIRRQVVPIPDWVDAALATLVPDERPLTEALGEFLRRRTGVRLGPDDWHTEALEAHLVMNLRVVDHDGKVLGEGRDLSALKRRFDEAASQGAKALAASGPTAEALAELPAQAIPESRSTQQAGIRVEAYPALVDQGDSLAIESFDHPDKAHAAHRHGVKRAAMLRLPEQVRYLARELKGVDRCALLFAKVGSKQQLIDDLIDAVFLQVIAVDPLPRDRQTLEARIEVARGELFAHAESWVATLEKALQGHLEVTKALKGNLNLSLALVYSDLKAQMARLVYPGFISDADAWLEQYPRYMQAALIRLEKAPRERNRDQAAMQQVHEFEERLYARLEADRREGRRDPRFVEFGWWLEELRVSLFAQQLGTLAPVSVKRLERRWAELTGRQQ</sequence>
<feature type="region of interest" description="Disordered" evidence="5">
    <location>
        <begin position="543"/>
        <end position="562"/>
    </location>
</feature>
<dbReference type="FunFam" id="1.20.120.1080:FF:000005">
    <property type="entry name" value="ATP-dependent helicase HrpA"/>
    <property type="match status" value="1"/>
</dbReference>
<dbReference type="PROSITE" id="PS51194">
    <property type="entry name" value="HELICASE_CTER"/>
    <property type="match status" value="1"/>
</dbReference>
<evidence type="ECO:0000256" key="4">
    <source>
        <dbReference type="ARBA" id="ARBA00022840"/>
    </source>
</evidence>
<evidence type="ECO:0000259" key="6">
    <source>
        <dbReference type="PROSITE" id="PS51192"/>
    </source>
</evidence>
<name>A0A4R7NVX5_9GAMM</name>
<dbReference type="InterPro" id="IPR014001">
    <property type="entry name" value="Helicase_ATP-bd"/>
</dbReference>
<dbReference type="Pfam" id="PF00271">
    <property type="entry name" value="Helicase_C"/>
    <property type="match status" value="1"/>
</dbReference>
<gene>
    <name evidence="8" type="ORF">C8E00_101294</name>
</gene>
<dbReference type="NCBIfam" id="NF008348">
    <property type="entry name" value="PRK11131.1"/>
    <property type="match status" value="1"/>
</dbReference>
<evidence type="ECO:0000256" key="2">
    <source>
        <dbReference type="ARBA" id="ARBA00022801"/>
    </source>
</evidence>
<evidence type="ECO:0000256" key="1">
    <source>
        <dbReference type="ARBA" id="ARBA00022741"/>
    </source>
</evidence>
<evidence type="ECO:0000256" key="3">
    <source>
        <dbReference type="ARBA" id="ARBA00022806"/>
    </source>
</evidence>
<dbReference type="FunFam" id="3.40.50.300:FF:000439">
    <property type="entry name" value="ATP-dependent RNA helicase HrpA"/>
    <property type="match status" value="1"/>
</dbReference>
<dbReference type="InterPro" id="IPR027417">
    <property type="entry name" value="P-loop_NTPase"/>
</dbReference>
<reference evidence="8 9" key="1">
    <citation type="submission" date="2019-03" db="EMBL/GenBank/DDBJ databases">
        <title>Genomic Encyclopedia of Type Strains, Phase IV (KMG-IV): sequencing the most valuable type-strain genomes for metagenomic binning, comparative biology and taxonomic classification.</title>
        <authorList>
            <person name="Goeker M."/>
        </authorList>
    </citation>
    <scope>NUCLEOTIDE SEQUENCE [LARGE SCALE GENOMIC DNA]</scope>
    <source>
        <strain evidence="8 9">DSM 6770</strain>
    </source>
</reference>
<dbReference type="InterPro" id="IPR048333">
    <property type="entry name" value="HA2_WH"/>
</dbReference>
<dbReference type="InterPro" id="IPR001650">
    <property type="entry name" value="Helicase_C-like"/>
</dbReference>
<keyword evidence="2" id="KW-0378">Hydrolase</keyword>
<dbReference type="GO" id="GO:0003723">
    <property type="term" value="F:RNA binding"/>
    <property type="evidence" value="ECO:0007669"/>
    <property type="project" value="TreeGrafter"/>
</dbReference>
<keyword evidence="4" id="KW-0067">ATP-binding</keyword>
<accession>A0A4R7NVX5</accession>
<evidence type="ECO:0000313" key="8">
    <source>
        <dbReference type="EMBL" id="TDU24909.1"/>
    </source>
</evidence>
<proteinExistence type="predicted"/>
<dbReference type="Gene3D" id="3.40.50.300">
    <property type="entry name" value="P-loop containing nucleotide triphosphate hydrolases"/>
    <property type="match status" value="2"/>
</dbReference>
<dbReference type="InterPro" id="IPR024590">
    <property type="entry name" value="HrpA_C"/>
</dbReference>
<dbReference type="GO" id="GO:0016887">
    <property type="term" value="F:ATP hydrolysis activity"/>
    <property type="evidence" value="ECO:0007669"/>
    <property type="project" value="InterPro"/>
</dbReference>
<dbReference type="SMART" id="SM00487">
    <property type="entry name" value="DEXDc"/>
    <property type="match status" value="1"/>
</dbReference>
<evidence type="ECO:0000256" key="5">
    <source>
        <dbReference type="SAM" id="MobiDB-lite"/>
    </source>
</evidence>
<dbReference type="SMART" id="SM00382">
    <property type="entry name" value="AAA"/>
    <property type="match status" value="1"/>
</dbReference>
<dbReference type="NCBIfam" id="TIGR01967">
    <property type="entry name" value="DEAH_box_HrpA"/>
    <property type="match status" value="1"/>
</dbReference>
<evidence type="ECO:0000259" key="7">
    <source>
        <dbReference type="PROSITE" id="PS51194"/>
    </source>
</evidence>
<dbReference type="InterPro" id="IPR010222">
    <property type="entry name" value="RNA_helicase_HrpA"/>
</dbReference>
<dbReference type="Pfam" id="PF13401">
    <property type="entry name" value="AAA_22"/>
    <property type="match status" value="1"/>
</dbReference>
<keyword evidence="3 8" id="KW-0347">Helicase</keyword>
<protein>
    <submittedName>
        <fullName evidence="8">ATP-dependent helicase HrpA</fullName>
    </submittedName>
</protein>
<dbReference type="Gene3D" id="1.20.120.1080">
    <property type="match status" value="1"/>
</dbReference>
<evidence type="ECO:0000313" key="9">
    <source>
        <dbReference type="Proteomes" id="UP000295380"/>
    </source>
</evidence>
<feature type="domain" description="Helicase C-terminal" evidence="7">
    <location>
        <begin position="290"/>
        <end position="462"/>
    </location>
</feature>
<dbReference type="GO" id="GO:0003724">
    <property type="term" value="F:RNA helicase activity"/>
    <property type="evidence" value="ECO:0007669"/>
    <property type="project" value="InterPro"/>
</dbReference>
<dbReference type="PROSITE" id="PS51192">
    <property type="entry name" value="HELICASE_ATP_BIND_1"/>
    <property type="match status" value="1"/>
</dbReference>
<organism evidence="8 9">
    <name type="scientific">Chromohalobacter marismortui</name>
    <dbReference type="NCBI Taxonomy" id="42055"/>
    <lineage>
        <taxon>Bacteria</taxon>
        <taxon>Pseudomonadati</taxon>
        <taxon>Pseudomonadota</taxon>
        <taxon>Gammaproteobacteria</taxon>
        <taxon>Oceanospirillales</taxon>
        <taxon>Halomonadaceae</taxon>
        <taxon>Chromohalobacter</taxon>
    </lineage>
</organism>
<dbReference type="InterPro" id="IPR011709">
    <property type="entry name" value="DEAD-box_helicase_OB_fold"/>
</dbReference>
<dbReference type="SMART" id="SM00847">
    <property type="entry name" value="HA2"/>
    <property type="match status" value="1"/>
</dbReference>
<keyword evidence="1" id="KW-0547">Nucleotide-binding</keyword>
<dbReference type="Pfam" id="PF11898">
    <property type="entry name" value="DUF3418"/>
    <property type="match status" value="1"/>
</dbReference>
<dbReference type="SUPFAM" id="SSF52540">
    <property type="entry name" value="P-loop containing nucleoside triphosphate hydrolases"/>
    <property type="match status" value="1"/>
</dbReference>
<dbReference type="CDD" id="cd18791">
    <property type="entry name" value="SF2_C_RHA"/>
    <property type="match status" value="1"/>
</dbReference>
<dbReference type="SMART" id="SM00490">
    <property type="entry name" value="HELICc"/>
    <property type="match status" value="1"/>
</dbReference>
<dbReference type="Pfam" id="PF21010">
    <property type="entry name" value="HA2_C"/>
    <property type="match status" value="1"/>
</dbReference>
<dbReference type="EMBL" id="SOBR01000001">
    <property type="protein sequence ID" value="TDU24909.1"/>
    <property type="molecule type" value="Genomic_DNA"/>
</dbReference>
<dbReference type="Proteomes" id="UP000295380">
    <property type="component" value="Unassembled WGS sequence"/>
</dbReference>
<dbReference type="Pfam" id="PF04408">
    <property type="entry name" value="WHD_HA2"/>
    <property type="match status" value="1"/>
</dbReference>
<dbReference type="InterPro" id="IPR049945">
    <property type="entry name" value="AAA_22"/>
</dbReference>
<comment type="caution">
    <text evidence="8">The sequence shown here is derived from an EMBL/GenBank/DDBJ whole genome shotgun (WGS) entry which is preliminary data.</text>
</comment>
<dbReference type="PANTHER" id="PTHR18934">
    <property type="entry name" value="ATP-DEPENDENT RNA HELICASE"/>
    <property type="match status" value="1"/>
</dbReference>
<dbReference type="GO" id="GO:0005524">
    <property type="term" value="F:ATP binding"/>
    <property type="evidence" value="ECO:0007669"/>
    <property type="project" value="UniProtKB-KW"/>
</dbReference>
<feature type="domain" description="Helicase ATP-binding" evidence="6">
    <location>
        <begin position="92"/>
        <end position="255"/>
    </location>
</feature>
<dbReference type="RefSeq" id="WP_133693673.1">
    <property type="nucleotide sequence ID" value="NZ_SOBR01000001.1"/>
</dbReference>
<keyword evidence="9" id="KW-1185">Reference proteome</keyword>
<dbReference type="InterPro" id="IPR003593">
    <property type="entry name" value="AAA+_ATPase"/>
</dbReference>
<dbReference type="OrthoDB" id="9805617at2"/>
<dbReference type="PANTHER" id="PTHR18934:SF99">
    <property type="entry name" value="ATP-DEPENDENT RNA HELICASE DHX37-RELATED"/>
    <property type="match status" value="1"/>
</dbReference>
<dbReference type="InterPro" id="IPR007502">
    <property type="entry name" value="Helicase-assoc_dom"/>
</dbReference>
<dbReference type="Pfam" id="PF07717">
    <property type="entry name" value="OB_NTP_bind"/>
    <property type="match status" value="1"/>
</dbReference>